<dbReference type="EMBL" id="BAAANS010000004">
    <property type="protein sequence ID" value="GAA2087304.1"/>
    <property type="molecule type" value="Genomic_DNA"/>
</dbReference>
<keyword evidence="1" id="KW-0560">Oxidoreductase</keyword>
<dbReference type="PANTHER" id="PTHR43364">
    <property type="entry name" value="NADH-SPECIFIC METHYLGLYOXAL REDUCTASE-RELATED"/>
    <property type="match status" value="1"/>
</dbReference>
<dbReference type="SUPFAM" id="SSF51430">
    <property type="entry name" value="NAD(P)-linked oxidoreductase"/>
    <property type="match status" value="1"/>
</dbReference>
<reference evidence="4" key="1">
    <citation type="journal article" date="2019" name="Int. J. Syst. Evol. Microbiol.">
        <title>The Global Catalogue of Microorganisms (GCM) 10K type strain sequencing project: providing services to taxonomists for standard genome sequencing and annotation.</title>
        <authorList>
            <consortium name="The Broad Institute Genomics Platform"/>
            <consortium name="The Broad Institute Genome Sequencing Center for Infectious Disease"/>
            <person name="Wu L."/>
            <person name="Ma J."/>
        </authorList>
    </citation>
    <scope>NUCLEOTIDE SEQUENCE [LARGE SCALE GENOMIC DNA]</scope>
    <source>
        <strain evidence="4">JCM 14559</strain>
    </source>
</reference>
<dbReference type="InterPro" id="IPR036812">
    <property type="entry name" value="NAD(P)_OxRdtase_dom_sf"/>
</dbReference>
<evidence type="ECO:0000256" key="1">
    <source>
        <dbReference type="ARBA" id="ARBA00023002"/>
    </source>
</evidence>
<dbReference type="RefSeq" id="WP_344550400.1">
    <property type="nucleotide sequence ID" value="NZ_BAAANS010000004.1"/>
</dbReference>
<dbReference type="CDD" id="cd19102">
    <property type="entry name" value="AKR_unchar"/>
    <property type="match status" value="1"/>
</dbReference>
<evidence type="ECO:0000313" key="3">
    <source>
        <dbReference type="EMBL" id="GAA2087304.1"/>
    </source>
</evidence>
<sequence length="352" mass="36770">MTANALPTTPLGGTDLHVTRLGFGAWAIGGSGWSFSWGPQDDADSIATVHRAVAAGINWIDTAPAYGLGHSEEVVGKALAALPEADRPYVFTKAGLVWDEPDPFAAPRKLLKPASIRAELEGSLRRLGVERIDLYQAHWPGDGALLTFGPDQDPATTARHATALEEYWATLAALKAEGKVRAIALSNHDAAQLTAAEAVAHVDAVQPQFSLLHRHAAPELAWAHAHGTGSIVYQPLHSGLLTGTFSPERVAALPADDWRKGAPDFTTALPANLALVDALRPIAEAHATTVAAVALAWTLHWPGVTGAIVGARRPEQVDGWIAAADLRLTGDDLDAIAAALTATGAGGGPVRP</sequence>
<protein>
    <submittedName>
        <fullName evidence="3">Aldo/keto reductase</fullName>
    </submittedName>
</protein>
<keyword evidence="4" id="KW-1185">Reference proteome</keyword>
<proteinExistence type="predicted"/>
<feature type="domain" description="NADP-dependent oxidoreductase" evidence="2">
    <location>
        <begin position="20"/>
        <end position="339"/>
    </location>
</feature>
<evidence type="ECO:0000313" key="4">
    <source>
        <dbReference type="Proteomes" id="UP001500897"/>
    </source>
</evidence>
<name>A0ABP5HUN8_9ACTN</name>
<accession>A0ABP5HUN8</accession>
<dbReference type="Pfam" id="PF00248">
    <property type="entry name" value="Aldo_ket_red"/>
    <property type="match status" value="1"/>
</dbReference>
<gene>
    <name evidence="3" type="ORF">GCM10009759_08620</name>
</gene>
<comment type="caution">
    <text evidence="3">The sequence shown here is derived from an EMBL/GenBank/DDBJ whole genome shotgun (WGS) entry which is preliminary data.</text>
</comment>
<dbReference type="PANTHER" id="PTHR43364:SF4">
    <property type="entry name" value="NAD(P)-LINKED OXIDOREDUCTASE SUPERFAMILY PROTEIN"/>
    <property type="match status" value="1"/>
</dbReference>
<organism evidence="3 4">
    <name type="scientific">Kitasatospora saccharophila</name>
    <dbReference type="NCBI Taxonomy" id="407973"/>
    <lineage>
        <taxon>Bacteria</taxon>
        <taxon>Bacillati</taxon>
        <taxon>Actinomycetota</taxon>
        <taxon>Actinomycetes</taxon>
        <taxon>Kitasatosporales</taxon>
        <taxon>Streptomycetaceae</taxon>
        <taxon>Kitasatospora</taxon>
    </lineage>
</organism>
<dbReference type="InterPro" id="IPR023210">
    <property type="entry name" value="NADP_OxRdtase_dom"/>
</dbReference>
<dbReference type="Proteomes" id="UP001500897">
    <property type="component" value="Unassembled WGS sequence"/>
</dbReference>
<dbReference type="InterPro" id="IPR050523">
    <property type="entry name" value="AKR_Detox_Biosynth"/>
</dbReference>
<evidence type="ECO:0000259" key="2">
    <source>
        <dbReference type="Pfam" id="PF00248"/>
    </source>
</evidence>
<dbReference type="Gene3D" id="3.20.20.100">
    <property type="entry name" value="NADP-dependent oxidoreductase domain"/>
    <property type="match status" value="1"/>
</dbReference>